<feature type="signal peptide" evidence="10">
    <location>
        <begin position="1"/>
        <end position="26"/>
    </location>
</feature>
<keyword evidence="4 8" id="KW-0812">Transmembrane</keyword>
<dbReference type="InterPro" id="IPR039426">
    <property type="entry name" value="TonB-dep_rcpt-like"/>
</dbReference>
<accession>A0A6J4MJ39</accession>
<dbReference type="PANTHER" id="PTHR30069:SF40">
    <property type="entry name" value="TONB-DEPENDENT RECEPTOR NMB0964-RELATED"/>
    <property type="match status" value="1"/>
</dbReference>
<dbReference type="AlphaFoldDB" id="A0A6J4MJ39"/>
<keyword evidence="10" id="KW-0732">Signal</keyword>
<evidence type="ECO:0000256" key="6">
    <source>
        <dbReference type="ARBA" id="ARBA00023136"/>
    </source>
</evidence>
<evidence type="ECO:0000256" key="2">
    <source>
        <dbReference type="ARBA" id="ARBA00022448"/>
    </source>
</evidence>
<feature type="domain" description="TonB-dependent receptor-like beta-barrel" evidence="11">
    <location>
        <begin position="317"/>
        <end position="750"/>
    </location>
</feature>
<dbReference type="PANTHER" id="PTHR30069">
    <property type="entry name" value="TONB-DEPENDENT OUTER MEMBRANE RECEPTOR"/>
    <property type="match status" value="1"/>
</dbReference>
<reference evidence="13" key="1">
    <citation type="submission" date="2020-02" db="EMBL/GenBank/DDBJ databases">
        <authorList>
            <person name="Meier V. D."/>
        </authorList>
    </citation>
    <scope>NUCLEOTIDE SEQUENCE</scope>
    <source>
        <strain evidence="13">AVDCRST_MAG11</strain>
    </source>
</reference>
<evidence type="ECO:0000313" key="13">
    <source>
        <dbReference type="EMBL" id="CAA9358691.1"/>
    </source>
</evidence>
<dbReference type="Pfam" id="PF13620">
    <property type="entry name" value="CarboxypepD_reg"/>
    <property type="match status" value="1"/>
</dbReference>
<feature type="chain" id="PRO_5026999807" evidence="10">
    <location>
        <begin position="27"/>
        <end position="781"/>
    </location>
</feature>
<dbReference type="Gene3D" id="2.60.40.1120">
    <property type="entry name" value="Carboxypeptidase-like, regulatory domain"/>
    <property type="match status" value="1"/>
</dbReference>
<comment type="similarity">
    <text evidence="8 9">Belongs to the TonB-dependent receptor family.</text>
</comment>
<feature type="domain" description="TonB-dependent receptor plug" evidence="12">
    <location>
        <begin position="134"/>
        <end position="237"/>
    </location>
</feature>
<keyword evidence="13" id="KW-0675">Receptor</keyword>
<dbReference type="InterPro" id="IPR037066">
    <property type="entry name" value="Plug_dom_sf"/>
</dbReference>
<dbReference type="Gene3D" id="2.170.130.10">
    <property type="entry name" value="TonB-dependent receptor, plug domain"/>
    <property type="match status" value="1"/>
</dbReference>
<dbReference type="Pfam" id="PF07715">
    <property type="entry name" value="Plug"/>
    <property type="match status" value="1"/>
</dbReference>
<dbReference type="InterPro" id="IPR036942">
    <property type="entry name" value="Beta-barrel_TonB_sf"/>
</dbReference>
<dbReference type="PROSITE" id="PS52016">
    <property type="entry name" value="TONB_DEPENDENT_REC_3"/>
    <property type="match status" value="1"/>
</dbReference>
<keyword evidence="2 8" id="KW-0813">Transport</keyword>
<dbReference type="EMBL" id="CADCTU010000847">
    <property type="protein sequence ID" value="CAA9358691.1"/>
    <property type="molecule type" value="Genomic_DNA"/>
</dbReference>
<evidence type="ECO:0000256" key="3">
    <source>
        <dbReference type="ARBA" id="ARBA00022452"/>
    </source>
</evidence>
<keyword evidence="7 8" id="KW-0998">Cell outer membrane</keyword>
<dbReference type="GO" id="GO:0015344">
    <property type="term" value="F:siderophore uptake transmembrane transporter activity"/>
    <property type="evidence" value="ECO:0007669"/>
    <property type="project" value="TreeGrafter"/>
</dbReference>
<evidence type="ECO:0000256" key="7">
    <source>
        <dbReference type="ARBA" id="ARBA00023237"/>
    </source>
</evidence>
<keyword evidence="5 9" id="KW-0798">TonB box</keyword>
<dbReference type="InterPro" id="IPR000531">
    <property type="entry name" value="Beta-barrel_TonB"/>
</dbReference>
<dbReference type="Gene3D" id="2.40.170.20">
    <property type="entry name" value="TonB-dependent receptor, beta-barrel domain"/>
    <property type="match status" value="1"/>
</dbReference>
<evidence type="ECO:0000256" key="10">
    <source>
        <dbReference type="SAM" id="SignalP"/>
    </source>
</evidence>
<comment type="subcellular location">
    <subcellularLocation>
        <location evidence="1 8">Cell outer membrane</location>
        <topology evidence="1 8">Multi-pass membrane protein</topology>
    </subcellularLocation>
</comment>
<evidence type="ECO:0000259" key="12">
    <source>
        <dbReference type="Pfam" id="PF07715"/>
    </source>
</evidence>
<dbReference type="GO" id="GO:0009279">
    <property type="term" value="C:cell outer membrane"/>
    <property type="evidence" value="ECO:0007669"/>
    <property type="project" value="UniProtKB-SubCell"/>
</dbReference>
<evidence type="ECO:0000256" key="4">
    <source>
        <dbReference type="ARBA" id="ARBA00022692"/>
    </source>
</evidence>
<dbReference type="InterPro" id="IPR012910">
    <property type="entry name" value="Plug_dom"/>
</dbReference>
<dbReference type="GO" id="GO:0044718">
    <property type="term" value="P:siderophore transmembrane transport"/>
    <property type="evidence" value="ECO:0007669"/>
    <property type="project" value="TreeGrafter"/>
</dbReference>
<evidence type="ECO:0000259" key="11">
    <source>
        <dbReference type="Pfam" id="PF00593"/>
    </source>
</evidence>
<organism evidence="13">
    <name type="scientific">uncultured Gemmatimonadaceae bacterium</name>
    <dbReference type="NCBI Taxonomy" id="246130"/>
    <lineage>
        <taxon>Bacteria</taxon>
        <taxon>Pseudomonadati</taxon>
        <taxon>Gemmatimonadota</taxon>
        <taxon>Gemmatimonadia</taxon>
        <taxon>Gemmatimonadales</taxon>
        <taxon>Gemmatimonadaceae</taxon>
        <taxon>environmental samples</taxon>
    </lineage>
</organism>
<keyword evidence="6 8" id="KW-0472">Membrane</keyword>
<proteinExistence type="inferred from homology"/>
<gene>
    <name evidence="13" type="ORF">AVDCRST_MAG11-3973</name>
</gene>
<sequence length="781" mass="81001">MRIPSARRALSAACLLFFAAAGAAGAAPADAPAPPLTGLVTDSAGTPLPNVSIVVAEVSRVTTTNAEGRFAFSGLPAGSYHLNVLLIGYRPAHVVVALPAAGEAVRLEIVLAPSTVRLQGVQVTATPTGTDPLNITQSTVELSGKELQRTLGASVAQTLSAEPGLSVRYNGPAANTPVIRGLTGERILVLQDGERAGDLSSASADHGLSVDPLAAQRIEVVRGPASLLYGNNALGGVVNVISNDIPTNVPSHVEGYVGGQAESVNPGGAGSAAVTAPIGERFAVSARGGFRRIEDVRQGGELGRLLGTDSRNEQGTAGLAYVGGAASAGLAYRLYNFNYGLPSAPGAEEAGVRLDGRRQQLSGRTAVEIKNSPVNYLRLDGSAQWYNHDEIEPSGEVATRFNLRTQTVNLNGRTQIGRATGAVGLSGLFRQYEAEGEEALTPAADNSSVGAFVYQEVPLTTRSLAEARTPRLQVGARYDLFRITSKDGGEQFGPGQSRDFNNASGSVGVSIPLSDAVSVSGSVARAFRAPTVEELFSNAFHAATGTFDVGDSTLAAETNSGIDGVVRVQSGRTSAQLSAYYNRVNDYITPVVDGETEADGAVVPVARFRQADAALRGIEGQAEVEVARYLVVGAMGDVVRGRFRDGGAPIGAVGDAIPFLPPARLGGLVRWDNRRYSASADVRRAFAQDRTSQPGCAAAGSATGDAAGDATGAPCVDLPTAAYTLANVSVGLNLTTRGYVQTVTLRADNLFDERYYDAASRIKSFAASPGRNVSVVYRVLF</sequence>
<name>A0A6J4MJ39_9BACT</name>
<keyword evidence="3 8" id="KW-1134">Transmembrane beta strand</keyword>
<evidence type="ECO:0000256" key="8">
    <source>
        <dbReference type="PROSITE-ProRule" id="PRU01360"/>
    </source>
</evidence>
<dbReference type="InterPro" id="IPR008969">
    <property type="entry name" value="CarboxyPept-like_regulatory"/>
</dbReference>
<evidence type="ECO:0000256" key="5">
    <source>
        <dbReference type="ARBA" id="ARBA00023077"/>
    </source>
</evidence>
<protein>
    <submittedName>
        <fullName evidence="13">TonB-dependent receptor</fullName>
    </submittedName>
</protein>
<evidence type="ECO:0000256" key="1">
    <source>
        <dbReference type="ARBA" id="ARBA00004571"/>
    </source>
</evidence>
<dbReference type="SUPFAM" id="SSF56935">
    <property type="entry name" value="Porins"/>
    <property type="match status" value="1"/>
</dbReference>
<dbReference type="SUPFAM" id="SSF49464">
    <property type="entry name" value="Carboxypeptidase regulatory domain-like"/>
    <property type="match status" value="1"/>
</dbReference>
<dbReference type="Pfam" id="PF00593">
    <property type="entry name" value="TonB_dep_Rec_b-barrel"/>
    <property type="match status" value="1"/>
</dbReference>
<evidence type="ECO:0000256" key="9">
    <source>
        <dbReference type="RuleBase" id="RU003357"/>
    </source>
</evidence>